<proteinExistence type="predicted"/>
<protein>
    <recommendedName>
        <fullName evidence="2">DUF6532 domain-containing protein</fullName>
    </recommendedName>
</protein>
<dbReference type="InterPro" id="IPR045341">
    <property type="entry name" value="DUF6532"/>
</dbReference>
<keyword evidence="4" id="KW-1185">Reference proteome</keyword>
<organism evidence="3 4">
    <name type="scientific">Dacryopinax primogenitus (strain DJM 731)</name>
    <name type="common">Brown rot fungus</name>
    <dbReference type="NCBI Taxonomy" id="1858805"/>
    <lineage>
        <taxon>Eukaryota</taxon>
        <taxon>Fungi</taxon>
        <taxon>Dikarya</taxon>
        <taxon>Basidiomycota</taxon>
        <taxon>Agaricomycotina</taxon>
        <taxon>Dacrymycetes</taxon>
        <taxon>Dacrymycetales</taxon>
        <taxon>Dacrymycetaceae</taxon>
        <taxon>Dacryopinax</taxon>
    </lineage>
</organism>
<feature type="domain" description="DUF6532" evidence="2">
    <location>
        <begin position="112"/>
        <end position="219"/>
    </location>
</feature>
<evidence type="ECO:0000313" key="3">
    <source>
        <dbReference type="EMBL" id="EJU02195.1"/>
    </source>
</evidence>
<name>M5G1V8_DACPD</name>
<dbReference type="Pfam" id="PF20149">
    <property type="entry name" value="DUF6532"/>
    <property type="match status" value="1"/>
</dbReference>
<accession>M5G1V8</accession>
<dbReference type="GeneID" id="63686180"/>
<dbReference type="OrthoDB" id="3192693at2759"/>
<dbReference type="Proteomes" id="UP000030653">
    <property type="component" value="Unassembled WGS sequence"/>
</dbReference>
<dbReference type="RefSeq" id="XP_040629092.1">
    <property type="nucleotide sequence ID" value="XM_040771118.1"/>
</dbReference>
<dbReference type="AlphaFoldDB" id="M5G1V8"/>
<sequence length="335" mass="38232">MEVWVQIGYHCIADSGIEQSSEETDASRLVSEHGKKQARKCAKPSKDDDEMESMGDQTSSKEEDELDEYLDDNLPKWKKSDNCDELQCIIMYLDPECLSAYPADAQKSLQVAKAHICILITVEDAFLKDGTMLCTLINKAVNQANISCILDSLPVVTLTEGVLKMLTGEPAHFQGSVKTSARMVVKKLYQFADKTHWPNAASIKMFIHQLTNEWKNFLFVCFNPANILYILQEWEDGTQTMQLFAGLPYWKDYLWIIQCIERFDQALHAKEQNVWKDLVTNLTKDIGTSSCEPQLGSASRKNRMDLRQDMWRMGHMGFVKLGILDQMEGVRTFHP</sequence>
<reference evidence="3 4" key="1">
    <citation type="journal article" date="2012" name="Science">
        <title>The Paleozoic origin of enzymatic lignin decomposition reconstructed from 31 fungal genomes.</title>
        <authorList>
            <person name="Floudas D."/>
            <person name="Binder M."/>
            <person name="Riley R."/>
            <person name="Barry K."/>
            <person name="Blanchette R.A."/>
            <person name="Henrissat B."/>
            <person name="Martinez A.T."/>
            <person name="Otillar R."/>
            <person name="Spatafora J.W."/>
            <person name="Yadav J.S."/>
            <person name="Aerts A."/>
            <person name="Benoit I."/>
            <person name="Boyd A."/>
            <person name="Carlson A."/>
            <person name="Copeland A."/>
            <person name="Coutinho P.M."/>
            <person name="de Vries R.P."/>
            <person name="Ferreira P."/>
            <person name="Findley K."/>
            <person name="Foster B."/>
            <person name="Gaskell J."/>
            <person name="Glotzer D."/>
            <person name="Gorecki P."/>
            <person name="Heitman J."/>
            <person name="Hesse C."/>
            <person name="Hori C."/>
            <person name="Igarashi K."/>
            <person name="Jurgens J.A."/>
            <person name="Kallen N."/>
            <person name="Kersten P."/>
            <person name="Kohler A."/>
            <person name="Kuees U."/>
            <person name="Kumar T.K.A."/>
            <person name="Kuo A."/>
            <person name="LaButti K."/>
            <person name="Larrondo L.F."/>
            <person name="Lindquist E."/>
            <person name="Ling A."/>
            <person name="Lombard V."/>
            <person name="Lucas S."/>
            <person name="Lundell T."/>
            <person name="Martin R."/>
            <person name="McLaughlin D.J."/>
            <person name="Morgenstern I."/>
            <person name="Morin E."/>
            <person name="Murat C."/>
            <person name="Nagy L.G."/>
            <person name="Nolan M."/>
            <person name="Ohm R.A."/>
            <person name="Patyshakuliyeva A."/>
            <person name="Rokas A."/>
            <person name="Ruiz-Duenas F.J."/>
            <person name="Sabat G."/>
            <person name="Salamov A."/>
            <person name="Samejima M."/>
            <person name="Schmutz J."/>
            <person name="Slot J.C."/>
            <person name="St John F."/>
            <person name="Stenlid J."/>
            <person name="Sun H."/>
            <person name="Sun S."/>
            <person name="Syed K."/>
            <person name="Tsang A."/>
            <person name="Wiebenga A."/>
            <person name="Young D."/>
            <person name="Pisabarro A."/>
            <person name="Eastwood D.C."/>
            <person name="Martin F."/>
            <person name="Cullen D."/>
            <person name="Grigoriev I.V."/>
            <person name="Hibbett D.S."/>
        </authorList>
    </citation>
    <scope>NUCLEOTIDE SEQUENCE [LARGE SCALE GENOMIC DNA]</scope>
    <source>
        <strain evidence="3 4">DJM-731 SS1</strain>
    </source>
</reference>
<feature type="region of interest" description="Disordered" evidence="1">
    <location>
        <begin position="18"/>
        <end position="66"/>
    </location>
</feature>
<dbReference type="HOGENOM" id="CLU_829052_0_0_1"/>
<dbReference type="EMBL" id="JH795862">
    <property type="protein sequence ID" value="EJU02195.1"/>
    <property type="molecule type" value="Genomic_DNA"/>
</dbReference>
<evidence type="ECO:0000259" key="2">
    <source>
        <dbReference type="Pfam" id="PF20149"/>
    </source>
</evidence>
<gene>
    <name evidence="3" type="ORF">DACRYDRAFT_15561</name>
</gene>
<dbReference type="STRING" id="1858805.M5G1V8"/>
<evidence type="ECO:0000313" key="4">
    <source>
        <dbReference type="Proteomes" id="UP000030653"/>
    </source>
</evidence>
<evidence type="ECO:0000256" key="1">
    <source>
        <dbReference type="SAM" id="MobiDB-lite"/>
    </source>
</evidence>